<keyword evidence="2" id="KW-1133">Transmembrane helix</keyword>
<evidence type="ECO:0000256" key="2">
    <source>
        <dbReference type="SAM" id="Phobius"/>
    </source>
</evidence>
<keyword evidence="4" id="KW-1185">Reference proteome</keyword>
<keyword evidence="2" id="KW-0812">Transmembrane</keyword>
<feature type="transmembrane region" description="Helical" evidence="2">
    <location>
        <begin position="190"/>
        <end position="216"/>
    </location>
</feature>
<proteinExistence type="predicted"/>
<evidence type="ECO:0000256" key="1">
    <source>
        <dbReference type="SAM" id="MobiDB-lite"/>
    </source>
</evidence>
<dbReference type="EMBL" id="ML994770">
    <property type="protein sequence ID" value="KAF2174798.1"/>
    <property type="molecule type" value="Genomic_DNA"/>
</dbReference>
<protein>
    <submittedName>
        <fullName evidence="3">Uncharacterized protein</fullName>
    </submittedName>
</protein>
<organism evidence="3 4">
    <name type="scientific">Zopfia rhizophila CBS 207.26</name>
    <dbReference type="NCBI Taxonomy" id="1314779"/>
    <lineage>
        <taxon>Eukaryota</taxon>
        <taxon>Fungi</taxon>
        <taxon>Dikarya</taxon>
        <taxon>Ascomycota</taxon>
        <taxon>Pezizomycotina</taxon>
        <taxon>Dothideomycetes</taxon>
        <taxon>Dothideomycetes incertae sedis</taxon>
        <taxon>Zopfiaceae</taxon>
        <taxon>Zopfia</taxon>
    </lineage>
</organism>
<feature type="region of interest" description="Disordered" evidence="1">
    <location>
        <begin position="1"/>
        <end position="75"/>
    </location>
</feature>
<dbReference type="Proteomes" id="UP000800200">
    <property type="component" value="Unassembled WGS sequence"/>
</dbReference>
<evidence type="ECO:0000313" key="4">
    <source>
        <dbReference type="Proteomes" id="UP000800200"/>
    </source>
</evidence>
<accession>A0A6A6D8J2</accession>
<feature type="compositionally biased region" description="Low complexity" evidence="1">
    <location>
        <begin position="33"/>
        <end position="44"/>
    </location>
</feature>
<feature type="region of interest" description="Disordered" evidence="1">
    <location>
        <begin position="153"/>
        <end position="184"/>
    </location>
</feature>
<gene>
    <name evidence="3" type="ORF">K469DRAFT_685397</name>
</gene>
<feature type="compositionally biased region" description="Low complexity" evidence="1">
    <location>
        <begin position="323"/>
        <end position="334"/>
    </location>
</feature>
<name>A0A6A6D8J2_9PEZI</name>
<keyword evidence="2" id="KW-0472">Membrane</keyword>
<feature type="region of interest" description="Disordered" evidence="1">
    <location>
        <begin position="323"/>
        <end position="348"/>
    </location>
</feature>
<reference evidence="3" key="1">
    <citation type="journal article" date="2020" name="Stud. Mycol.">
        <title>101 Dothideomycetes genomes: a test case for predicting lifestyles and emergence of pathogens.</title>
        <authorList>
            <person name="Haridas S."/>
            <person name="Albert R."/>
            <person name="Binder M."/>
            <person name="Bloem J."/>
            <person name="Labutti K."/>
            <person name="Salamov A."/>
            <person name="Andreopoulos B."/>
            <person name="Baker S."/>
            <person name="Barry K."/>
            <person name="Bills G."/>
            <person name="Bluhm B."/>
            <person name="Cannon C."/>
            <person name="Castanera R."/>
            <person name="Culley D."/>
            <person name="Daum C."/>
            <person name="Ezra D."/>
            <person name="Gonzalez J."/>
            <person name="Henrissat B."/>
            <person name="Kuo A."/>
            <person name="Liang C."/>
            <person name="Lipzen A."/>
            <person name="Lutzoni F."/>
            <person name="Magnuson J."/>
            <person name="Mondo S."/>
            <person name="Nolan M."/>
            <person name="Ohm R."/>
            <person name="Pangilinan J."/>
            <person name="Park H.-J."/>
            <person name="Ramirez L."/>
            <person name="Alfaro M."/>
            <person name="Sun H."/>
            <person name="Tritt A."/>
            <person name="Yoshinaga Y."/>
            <person name="Zwiers L.-H."/>
            <person name="Turgeon B."/>
            <person name="Goodwin S."/>
            <person name="Spatafora J."/>
            <person name="Crous P."/>
            <person name="Grigoriev I."/>
        </authorList>
    </citation>
    <scope>NUCLEOTIDE SEQUENCE</scope>
    <source>
        <strain evidence="3">CBS 207.26</strain>
    </source>
</reference>
<sequence>MDPKPRINEAPEYAPHLRLVRRKNDKQEDKGQSKSGKGQKTVGQESGGQGLSTLPAALGLLDTPSPLPPPPPTSSILSTTVAAPSVTITPSSTLQPFTISPPQSAISAPATTSDSVQTGLAVGISYEFSTTTLQSVPYQTSFSRQSFESATTADNSESVFASETPTQSGSVFVPTRSVSPSQNNPNPERVAAIAAGIATGTLGSLMIIAAIVFLFFRRRRRGDHAASIPSRLSNLSRRFGHSVRRDSISRPLTSGADAGLSNKEWDFKSTFAQPMPLQSLRSPNEPPDPFALNPVKSLSTPSILSIRKSFAAVVSRFSFSTLTSSSETPSQLPSHVVTPQTLPDPATRPLPTPLQAPQPTRFQTCATILRQQAITPPSAIYPVSMALSESRMRSGDADFHAGILPPVFPVSALSENLFHAPRH</sequence>
<dbReference type="AlphaFoldDB" id="A0A6A6D8J2"/>
<evidence type="ECO:0000313" key="3">
    <source>
        <dbReference type="EMBL" id="KAF2174798.1"/>
    </source>
</evidence>